<sequence length="475" mass="51785">MSRPHVTGPFNVLLINCHDLGRFIGPYGISTVHTPNLDRLAGQSVVFERAFAAAPQCSPSRAALFTGRYPQQNGVLGLTHAPFSWDLRDPMDHVAHHLGSAGYHTALVGVQHESRVLADDTVARRLGFDSVRTGGMGDVVADRAIAALSECAESGQPFYLQVGFYEPHRIPSRRDEPGVMGFLGDHIDPDASLGVTVPDYLYDDETARGEMAELQGAVRFMDHQVGRVLDALDTAGLRESTVVVFTTDHGLALPRAKCALYDPGLEVALLVRAPFRAAWSGVRVDGLVSHVDVRPTILELLEFPPETGTHGNSLVPLVEQGATASEHSYGQMTYHNYYDPKRSVRSETHKLIVNFSNAPQPMDPTQSWARRTTPREVRRDGVRTCPPVELYDLTSDPGETVNLAEKHGHAHVTAALGDALMTWMREMEDPLIHGAVTSPQHAQVLATLKEVVKPTNARTTGPRAVPPATSDEPVH</sequence>
<dbReference type="OrthoDB" id="9777306at2"/>
<dbReference type="InterPro" id="IPR017850">
    <property type="entry name" value="Alkaline_phosphatase_core_sf"/>
</dbReference>
<dbReference type="RefSeq" id="WP_106536239.1">
    <property type="nucleotide sequence ID" value="NZ_ML142901.1"/>
</dbReference>
<evidence type="ECO:0000256" key="2">
    <source>
        <dbReference type="ARBA" id="ARBA00022801"/>
    </source>
</evidence>
<protein>
    <submittedName>
        <fullName evidence="5">Arylsulfatase A-like enzyme</fullName>
    </submittedName>
</protein>
<comment type="caution">
    <text evidence="5">The sequence shown here is derived from an EMBL/GenBank/DDBJ whole genome shotgun (WGS) entry which is preliminary data.</text>
</comment>
<dbReference type="InterPro" id="IPR000917">
    <property type="entry name" value="Sulfatase_N"/>
</dbReference>
<proteinExistence type="predicted"/>
<dbReference type="EMBL" id="PYGE01000003">
    <property type="protein sequence ID" value="PSL06014.1"/>
    <property type="molecule type" value="Genomic_DNA"/>
</dbReference>
<feature type="region of interest" description="Disordered" evidence="3">
    <location>
        <begin position="453"/>
        <end position="475"/>
    </location>
</feature>
<dbReference type="GO" id="GO:0046872">
    <property type="term" value="F:metal ion binding"/>
    <property type="evidence" value="ECO:0007669"/>
    <property type="project" value="UniProtKB-KW"/>
</dbReference>
<name>A0A2P8E982_9ACTN</name>
<dbReference type="Pfam" id="PF00884">
    <property type="entry name" value="Sulfatase"/>
    <property type="match status" value="1"/>
</dbReference>
<organism evidence="5 6">
    <name type="scientific">Haloactinopolyspora alba</name>
    <dbReference type="NCBI Taxonomy" id="648780"/>
    <lineage>
        <taxon>Bacteria</taxon>
        <taxon>Bacillati</taxon>
        <taxon>Actinomycetota</taxon>
        <taxon>Actinomycetes</taxon>
        <taxon>Jiangellales</taxon>
        <taxon>Jiangellaceae</taxon>
        <taxon>Haloactinopolyspora</taxon>
    </lineage>
</organism>
<evidence type="ECO:0000313" key="6">
    <source>
        <dbReference type="Proteomes" id="UP000243528"/>
    </source>
</evidence>
<evidence type="ECO:0000259" key="4">
    <source>
        <dbReference type="Pfam" id="PF00884"/>
    </source>
</evidence>
<dbReference type="PANTHER" id="PTHR45953">
    <property type="entry name" value="IDURONATE 2-SULFATASE"/>
    <property type="match status" value="1"/>
</dbReference>
<dbReference type="Proteomes" id="UP000243528">
    <property type="component" value="Unassembled WGS sequence"/>
</dbReference>
<gene>
    <name evidence="5" type="ORF">CLV30_103168</name>
</gene>
<keyword evidence="1" id="KW-0479">Metal-binding</keyword>
<dbReference type="AlphaFoldDB" id="A0A2P8E982"/>
<evidence type="ECO:0000256" key="3">
    <source>
        <dbReference type="SAM" id="MobiDB-lite"/>
    </source>
</evidence>
<feature type="domain" description="Sulfatase N-terminal" evidence="4">
    <location>
        <begin position="11"/>
        <end position="301"/>
    </location>
</feature>
<accession>A0A2P8E982</accession>
<reference evidence="5 6" key="1">
    <citation type="submission" date="2018-03" db="EMBL/GenBank/DDBJ databases">
        <title>Genomic Encyclopedia of Archaeal and Bacterial Type Strains, Phase II (KMG-II): from individual species to whole genera.</title>
        <authorList>
            <person name="Goeker M."/>
        </authorList>
    </citation>
    <scope>NUCLEOTIDE SEQUENCE [LARGE SCALE GENOMIC DNA]</scope>
    <source>
        <strain evidence="5 6">DSM 45211</strain>
    </source>
</reference>
<dbReference type="GO" id="GO:0008484">
    <property type="term" value="F:sulfuric ester hydrolase activity"/>
    <property type="evidence" value="ECO:0007669"/>
    <property type="project" value="TreeGrafter"/>
</dbReference>
<keyword evidence="6" id="KW-1185">Reference proteome</keyword>
<evidence type="ECO:0000256" key="1">
    <source>
        <dbReference type="ARBA" id="ARBA00022723"/>
    </source>
</evidence>
<evidence type="ECO:0000313" key="5">
    <source>
        <dbReference type="EMBL" id="PSL06014.1"/>
    </source>
</evidence>
<dbReference type="SUPFAM" id="SSF53649">
    <property type="entry name" value="Alkaline phosphatase-like"/>
    <property type="match status" value="1"/>
</dbReference>
<dbReference type="GO" id="GO:0005737">
    <property type="term" value="C:cytoplasm"/>
    <property type="evidence" value="ECO:0007669"/>
    <property type="project" value="TreeGrafter"/>
</dbReference>
<keyword evidence="2" id="KW-0378">Hydrolase</keyword>
<dbReference type="Gene3D" id="3.40.720.10">
    <property type="entry name" value="Alkaline Phosphatase, subunit A"/>
    <property type="match status" value="1"/>
</dbReference>
<dbReference type="CDD" id="cd16027">
    <property type="entry name" value="SGSH"/>
    <property type="match status" value="1"/>
</dbReference>
<dbReference type="PANTHER" id="PTHR45953:SF1">
    <property type="entry name" value="IDURONATE 2-SULFATASE"/>
    <property type="match status" value="1"/>
</dbReference>